<evidence type="ECO:0000313" key="2">
    <source>
        <dbReference type="EMBL" id="OJJ81098.1"/>
    </source>
</evidence>
<dbReference type="AlphaFoldDB" id="A0A1L9VAZ6"/>
<evidence type="ECO:0000313" key="3">
    <source>
        <dbReference type="Proteomes" id="UP000184300"/>
    </source>
</evidence>
<gene>
    <name evidence="2" type="ORF">ASPGLDRAFT_772433</name>
</gene>
<keyword evidence="3" id="KW-1185">Reference proteome</keyword>
<feature type="domain" description="DDE-1" evidence="1">
    <location>
        <begin position="36"/>
        <end position="204"/>
    </location>
</feature>
<dbReference type="GO" id="GO:0005634">
    <property type="term" value="C:nucleus"/>
    <property type="evidence" value="ECO:0007669"/>
    <property type="project" value="TreeGrafter"/>
</dbReference>
<accession>A0A1L9VAZ6</accession>
<reference evidence="3" key="1">
    <citation type="journal article" date="2017" name="Genome Biol.">
        <title>Comparative genomics reveals high biological diversity and specific adaptations in the industrially and medically important fungal genus Aspergillus.</title>
        <authorList>
            <person name="de Vries R.P."/>
            <person name="Riley R."/>
            <person name="Wiebenga A."/>
            <person name="Aguilar-Osorio G."/>
            <person name="Amillis S."/>
            <person name="Uchima C.A."/>
            <person name="Anderluh G."/>
            <person name="Asadollahi M."/>
            <person name="Askin M."/>
            <person name="Barry K."/>
            <person name="Battaglia E."/>
            <person name="Bayram O."/>
            <person name="Benocci T."/>
            <person name="Braus-Stromeyer S.A."/>
            <person name="Caldana C."/>
            <person name="Canovas D."/>
            <person name="Cerqueira G.C."/>
            <person name="Chen F."/>
            <person name="Chen W."/>
            <person name="Choi C."/>
            <person name="Clum A."/>
            <person name="Dos Santos R.A."/>
            <person name="Damasio A.R."/>
            <person name="Diallinas G."/>
            <person name="Emri T."/>
            <person name="Fekete E."/>
            <person name="Flipphi M."/>
            <person name="Freyberg S."/>
            <person name="Gallo A."/>
            <person name="Gournas C."/>
            <person name="Habgood R."/>
            <person name="Hainaut M."/>
            <person name="Harispe M.L."/>
            <person name="Henrissat B."/>
            <person name="Hilden K.S."/>
            <person name="Hope R."/>
            <person name="Hossain A."/>
            <person name="Karabika E."/>
            <person name="Karaffa L."/>
            <person name="Karanyi Z."/>
            <person name="Krasevec N."/>
            <person name="Kuo A."/>
            <person name="Kusch H."/>
            <person name="LaButti K."/>
            <person name="Lagendijk E.L."/>
            <person name="Lapidus A."/>
            <person name="Levasseur A."/>
            <person name="Lindquist E."/>
            <person name="Lipzen A."/>
            <person name="Logrieco A.F."/>
            <person name="MacCabe A."/>
            <person name="Maekelae M.R."/>
            <person name="Malavazi I."/>
            <person name="Melin P."/>
            <person name="Meyer V."/>
            <person name="Mielnichuk N."/>
            <person name="Miskei M."/>
            <person name="Molnar A.P."/>
            <person name="Mule G."/>
            <person name="Ngan C.Y."/>
            <person name="Orejas M."/>
            <person name="Orosz E."/>
            <person name="Ouedraogo J.P."/>
            <person name="Overkamp K.M."/>
            <person name="Park H.-S."/>
            <person name="Perrone G."/>
            <person name="Piumi F."/>
            <person name="Punt P.J."/>
            <person name="Ram A.F."/>
            <person name="Ramon A."/>
            <person name="Rauscher S."/>
            <person name="Record E."/>
            <person name="Riano-Pachon D.M."/>
            <person name="Robert V."/>
            <person name="Roehrig J."/>
            <person name="Ruller R."/>
            <person name="Salamov A."/>
            <person name="Salih N.S."/>
            <person name="Samson R.A."/>
            <person name="Sandor E."/>
            <person name="Sanguinetti M."/>
            <person name="Schuetze T."/>
            <person name="Sepcic K."/>
            <person name="Shelest E."/>
            <person name="Sherlock G."/>
            <person name="Sophianopoulou V."/>
            <person name="Squina F.M."/>
            <person name="Sun H."/>
            <person name="Susca A."/>
            <person name="Todd R.B."/>
            <person name="Tsang A."/>
            <person name="Unkles S.E."/>
            <person name="van de Wiele N."/>
            <person name="van Rossen-Uffink D."/>
            <person name="Oliveira J.V."/>
            <person name="Vesth T.C."/>
            <person name="Visser J."/>
            <person name="Yu J.-H."/>
            <person name="Zhou M."/>
            <person name="Andersen M.R."/>
            <person name="Archer D.B."/>
            <person name="Baker S.E."/>
            <person name="Benoit I."/>
            <person name="Brakhage A.A."/>
            <person name="Braus G.H."/>
            <person name="Fischer R."/>
            <person name="Frisvad J.C."/>
            <person name="Goldman G.H."/>
            <person name="Houbraken J."/>
            <person name="Oakley B."/>
            <person name="Pocsi I."/>
            <person name="Scazzocchio C."/>
            <person name="Seiboth B."/>
            <person name="vanKuyk P.A."/>
            <person name="Wortman J."/>
            <person name="Dyer P.S."/>
            <person name="Grigoriev I.V."/>
        </authorList>
    </citation>
    <scope>NUCLEOTIDE SEQUENCE [LARGE SCALE GENOMIC DNA]</scope>
    <source>
        <strain evidence="3">CBS 516.65</strain>
    </source>
</reference>
<dbReference type="STRING" id="1160497.A0A1L9VAZ6"/>
<protein>
    <recommendedName>
        <fullName evidence="1">DDE-1 domain-containing protein</fullName>
    </recommendedName>
</protein>
<dbReference type="Pfam" id="PF03184">
    <property type="entry name" value="DDE_1"/>
    <property type="match status" value="1"/>
</dbReference>
<dbReference type="InterPro" id="IPR036397">
    <property type="entry name" value="RNaseH_sf"/>
</dbReference>
<proteinExistence type="predicted"/>
<evidence type="ECO:0000259" key="1">
    <source>
        <dbReference type="Pfam" id="PF03184"/>
    </source>
</evidence>
<dbReference type="OrthoDB" id="4510550at2759"/>
<dbReference type="EMBL" id="KV878907">
    <property type="protein sequence ID" value="OJJ81098.1"/>
    <property type="molecule type" value="Genomic_DNA"/>
</dbReference>
<name>A0A1L9VAZ6_ASPGL</name>
<dbReference type="GeneID" id="34466145"/>
<dbReference type="InterPro" id="IPR050863">
    <property type="entry name" value="CenT-Element_Derived"/>
</dbReference>
<dbReference type="InterPro" id="IPR004875">
    <property type="entry name" value="DDE_SF_endonuclease_dom"/>
</dbReference>
<dbReference type="Gene3D" id="3.30.420.10">
    <property type="entry name" value="Ribonuclease H-like superfamily/Ribonuclease H"/>
    <property type="match status" value="1"/>
</dbReference>
<dbReference type="VEuPathDB" id="FungiDB:ASPGLDRAFT_772433"/>
<dbReference type="RefSeq" id="XP_022397796.1">
    <property type="nucleotide sequence ID" value="XM_022549885.1"/>
</dbReference>
<dbReference type="PANTHER" id="PTHR19303">
    <property type="entry name" value="TRANSPOSON"/>
    <property type="match status" value="1"/>
</dbReference>
<organism evidence="2 3">
    <name type="scientific">Aspergillus glaucus CBS 516.65</name>
    <dbReference type="NCBI Taxonomy" id="1160497"/>
    <lineage>
        <taxon>Eukaryota</taxon>
        <taxon>Fungi</taxon>
        <taxon>Dikarya</taxon>
        <taxon>Ascomycota</taxon>
        <taxon>Pezizomycotina</taxon>
        <taxon>Eurotiomycetes</taxon>
        <taxon>Eurotiomycetidae</taxon>
        <taxon>Eurotiales</taxon>
        <taxon>Aspergillaceae</taxon>
        <taxon>Aspergillus</taxon>
        <taxon>Aspergillus subgen. Aspergillus</taxon>
    </lineage>
</organism>
<sequence length="258" mass="29260">MYWLSNGCGFKPSTAKVVCGSETRQSHAKALQPGNREWVTAIVTVNAVGWVLPAQIIFAAVKHQSLWYHELPEEYVISVSNNGWTTDQLGVEWLQKLFEPNTASQTIGRYRLLIMDGHGPHGSHATAEFDRFCMEKKIIPLYMPPHSSHLLQPLDVSCFSPLKRLYGQKVQEQIQKGIYSVGKEDFIHIYPAVHQQSLSSLNIQWLCSNWLGSFYSRESSLKDSKDTNTTFHISQQSILWCRSNTRQSISTGTAEEED</sequence>
<dbReference type="PANTHER" id="PTHR19303:SF74">
    <property type="entry name" value="POGO TRANSPOSABLE ELEMENT WITH KRAB DOMAIN"/>
    <property type="match status" value="1"/>
</dbReference>
<dbReference type="GO" id="GO:0003677">
    <property type="term" value="F:DNA binding"/>
    <property type="evidence" value="ECO:0007669"/>
    <property type="project" value="TreeGrafter"/>
</dbReference>
<dbReference type="Proteomes" id="UP000184300">
    <property type="component" value="Unassembled WGS sequence"/>
</dbReference>